<accession>A0A6L2ZR97</accession>
<dbReference type="EMBL" id="BLXO01000008">
    <property type="protein sequence ID" value="GFN47306.1"/>
    <property type="molecule type" value="Genomic_DNA"/>
</dbReference>
<evidence type="ECO:0000313" key="2">
    <source>
        <dbReference type="Proteomes" id="UP000504714"/>
    </source>
</evidence>
<reference evidence="1 2" key="1">
    <citation type="submission" date="2020-06" db="EMBL/GenBank/DDBJ databases">
        <title>The genome sequence of Candidatus Regiella insecticola strain Tut.</title>
        <authorList>
            <person name="Nikoh N."/>
            <person name="Tsuchida T."/>
            <person name="Koga R."/>
            <person name="Oshima K."/>
            <person name="Hattori M."/>
            <person name="Fukatsu T."/>
        </authorList>
    </citation>
    <scope>NUCLEOTIDE SEQUENCE [LARGE SCALE GENOMIC DNA]</scope>
    <source>
        <strain evidence="1 2">Tut</strain>
    </source>
</reference>
<gene>
    <name evidence="1" type="ORF">RINTU1_33260</name>
</gene>
<organism evidence="1 2">
    <name type="scientific">Candidatus Regiella insecticola</name>
    <dbReference type="NCBI Taxonomy" id="138073"/>
    <lineage>
        <taxon>Bacteria</taxon>
        <taxon>Pseudomonadati</taxon>
        <taxon>Pseudomonadota</taxon>
        <taxon>Gammaproteobacteria</taxon>
        <taxon>Enterobacterales</taxon>
        <taxon>Enterobacteriaceae</taxon>
        <taxon>aphid secondary symbionts</taxon>
        <taxon>Candidatus Regiella</taxon>
    </lineage>
</organism>
<sequence length="59" mass="6860">MDYVSECHQFCFVSTHVFSKSNLKPHRRPGMILTLKPWVGMDNKFTVLTGALKRRLSLH</sequence>
<evidence type="ECO:0000313" key="1">
    <source>
        <dbReference type="EMBL" id="GFN47306.1"/>
    </source>
</evidence>
<dbReference type="Proteomes" id="UP000504714">
    <property type="component" value="Unassembled WGS sequence"/>
</dbReference>
<name>A0A6L2ZR97_9ENTR</name>
<proteinExistence type="predicted"/>
<comment type="caution">
    <text evidence="1">The sequence shown here is derived from an EMBL/GenBank/DDBJ whole genome shotgun (WGS) entry which is preliminary data.</text>
</comment>
<dbReference type="AlphaFoldDB" id="A0A6L2ZR97"/>
<protein>
    <submittedName>
        <fullName evidence="1">Uncharacterized protein</fullName>
    </submittedName>
</protein>